<feature type="domain" description="Pterin-binding" evidence="1">
    <location>
        <begin position="129"/>
        <end position="293"/>
    </location>
</feature>
<dbReference type="InterPro" id="IPR010415">
    <property type="entry name" value="LpxI_C"/>
</dbReference>
<evidence type="ECO:0000313" key="2">
    <source>
        <dbReference type="EMBL" id="MBN9670753.1"/>
    </source>
</evidence>
<protein>
    <submittedName>
        <fullName evidence="2">UDP-2,3-diacylglucosamine diphosphatase LpxI</fullName>
        <ecNumber evidence="2">3.6.1.54</ecNumber>
    </submittedName>
</protein>
<dbReference type="AlphaFoldDB" id="A0A939J1V3"/>
<dbReference type="GO" id="GO:0042558">
    <property type="term" value="P:pteridine-containing compound metabolic process"/>
    <property type="evidence" value="ECO:0007669"/>
    <property type="project" value="InterPro"/>
</dbReference>
<dbReference type="Proteomes" id="UP000664096">
    <property type="component" value="Unassembled WGS sequence"/>
</dbReference>
<accession>A0A939J1V3</accession>
<dbReference type="InterPro" id="IPR041255">
    <property type="entry name" value="LpxI_N"/>
</dbReference>
<dbReference type="GO" id="GO:0016787">
    <property type="term" value="F:hydrolase activity"/>
    <property type="evidence" value="ECO:0007669"/>
    <property type="project" value="UniProtKB-KW"/>
</dbReference>
<dbReference type="EMBL" id="JAEKJZ010000001">
    <property type="protein sequence ID" value="MBN9670753.1"/>
    <property type="molecule type" value="Genomic_DNA"/>
</dbReference>
<keyword evidence="2" id="KW-0378">Hydrolase</keyword>
<dbReference type="EC" id="3.6.1.54" evidence="2"/>
<dbReference type="Pfam" id="PF06230">
    <property type="entry name" value="LpxI_C"/>
    <property type="match status" value="1"/>
</dbReference>
<proteinExistence type="predicted"/>
<dbReference type="Pfam" id="PF17930">
    <property type="entry name" value="LpxI_N"/>
    <property type="match status" value="1"/>
</dbReference>
<comment type="caution">
    <text evidence="2">The sequence shown here is derived from an EMBL/GenBank/DDBJ whole genome shotgun (WGS) entry which is preliminary data.</text>
</comment>
<reference evidence="2" key="1">
    <citation type="submission" date="2020-12" db="EMBL/GenBank/DDBJ databases">
        <title>Oil enriched cultivation method for isolating marine PHA-producing bacteria.</title>
        <authorList>
            <person name="Zheng W."/>
            <person name="Yu S."/>
            <person name="Huang Y."/>
        </authorList>
    </citation>
    <scope>NUCLEOTIDE SEQUENCE</scope>
    <source>
        <strain evidence="2">SY-2-12</strain>
    </source>
</reference>
<dbReference type="PROSITE" id="PS50972">
    <property type="entry name" value="PTERIN_BINDING"/>
    <property type="match status" value="1"/>
</dbReference>
<sequence length="293" mass="30671">MAGAGEGQIRSLALVAGNGSLPGQIADALTGSGRTFRVVAIKGEADERTRALADTELGWGEIGRLYEFLNKTGAQDVLLIGGVSKRPDFTSILGDFGTLKRLPTIIRALAGGDDSLLTKVIRLFEVEGFRIVGIKDVAPQLLASSGVLGKVRPKDADWRDLQLALQATEKLGELDIGQAAVAVGGRVVALEGAEGTDAMLARCAELKRIGRVRAKGRSGVLVKTAKPDQDLRVDLPTVGPQTIKLAVDAGLAGIAVEAHGALIAEKDETLAMADKSGLFVIGIDRARDTEDAF</sequence>
<dbReference type="PANTHER" id="PTHR39962">
    <property type="entry name" value="BLL4848 PROTEIN"/>
    <property type="match status" value="1"/>
</dbReference>
<evidence type="ECO:0000259" key="1">
    <source>
        <dbReference type="PROSITE" id="PS50972"/>
    </source>
</evidence>
<name>A0A939J1V3_9HYPH</name>
<gene>
    <name evidence="2" type="primary">lpxI</name>
    <name evidence="2" type="ORF">JF539_10425</name>
</gene>
<evidence type="ECO:0000313" key="3">
    <source>
        <dbReference type="Proteomes" id="UP000664096"/>
    </source>
</evidence>
<dbReference type="InterPro" id="IPR000489">
    <property type="entry name" value="Pterin-binding_dom"/>
</dbReference>
<dbReference type="InterPro" id="IPR043167">
    <property type="entry name" value="LpxI_C_sf"/>
</dbReference>
<dbReference type="Gene3D" id="3.40.140.80">
    <property type="match status" value="1"/>
</dbReference>
<organism evidence="2 3">
    <name type="scientific">Roseibium aggregatum</name>
    <dbReference type="NCBI Taxonomy" id="187304"/>
    <lineage>
        <taxon>Bacteria</taxon>
        <taxon>Pseudomonadati</taxon>
        <taxon>Pseudomonadota</taxon>
        <taxon>Alphaproteobacteria</taxon>
        <taxon>Hyphomicrobiales</taxon>
        <taxon>Stappiaceae</taxon>
        <taxon>Roseibium</taxon>
    </lineage>
</organism>
<dbReference type="PANTHER" id="PTHR39962:SF1">
    <property type="entry name" value="LPXI FAMILY PROTEIN"/>
    <property type="match status" value="1"/>
</dbReference>
<dbReference type="Gene3D" id="3.40.50.20">
    <property type="match status" value="1"/>
</dbReference>
<dbReference type="InterPro" id="IPR053174">
    <property type="entry name" value="LpxI"/>
</dbReference>